<keyword evidence="5" id="KW-0689">Ribosomal protein</keyword>
<protein>
    <recommendedName>
        <fullName evidence="7">50S ribosomal protein L19, chloroplastic</fullName>
    </recommendedName>
</protein>
<evidence type="ECO:0000256" key="7">
    <source>
        <dbReference type="ARBA" id="ARBA00035376"/>
    </source>
</evidence>
<dbReference type="GO" id="GO:0009507">
    <property type="term" value="C:chloroplast"/>
    <property type="evidence" value="ECO:0007669"/>
    <property type="project" value="UniProtKB-SubCell"/>
</dbReference>
<evidence type="ECO:0000256" key="3">
    <source>
        <dbReference type="ARBA" id="ARBA00022528"/>
    </source>
</evidence>
<dbReference type="OrthoDB" id="432645at2759"/>
<dbReference type="SUPFAM" id="SSF50104">
    <property type="entry name" value="Translation proteins SH3-like domain"/>
    <property type="match status" value="1"/>
</dbReference>
<proteinExistence type="inferred from homology"/>
<dbReference type="PRINTS" id="PR00061">
    <property type="entry name" value="RIBOSOMALL19"/>
</dbReference>
<evidence type="ECO:0000256" key="6">
    <source>
        <dbReference type="ARBA" id="ARBA00023274"/>
    </source>
</evidence>
<reference evidence="8 9" key="1">
    <citation type="journal article" date="2015" name="Plant Cell">
        <title>Oil accumulation by the oleaginous diatom Fistulifera solaris as revealed by the genome and transcriptome.</title>
        <authorList>
            <person name="Tanaka T."/>
            <person name="Maeda Y."/>
            <person name="Veluchamy A."/>
            <person name="Tanaka M."/>
            <person name="Abida H."/>
            <person name="Marechal E."/>
            <person name="Bowler C."/>
            <person name="Muto M."/>
            <person name="Sunaga Y."/>
            <person name="Tanaka M."/>
            <person name="Yoshino T."/>
            <person name="Taniguchi T."/>
            <person name="Fukuda Y."/>
            <person name="Nemoto M."/>
            <person name="Matsumoto M."/>
            <person name="Wong P.S."/>
            <person name="Aburatani S."/>
            <person name="Fujibuchi W."/>
        </authorList>
    </citation>
    <scope>NUCLEOTIDE SEQUENCE [LARGE SCALE GENOMIC DNA]</scope>
    <source>
        <strain evidence="8 9">JPCC DA0580</strain>
    </source>
</reference>
<dbReference type="Pfam" id="PF01245">
    <property type="entry name" value="Ribosomal_L19"/>
    <property type="match status" value="1"/>
</dbReference>
<dbReference type="PANTHER" id="PTHR15680:SF9">
    <property type="entry name" value="LARGE RIBOSOMAL SUBUNIT PROTEIN BL19M"/>
    <property type="match status" value="1"/>
</dbReference>
<evidence type="ECO:0000313" key="8">
    <source>
        <dbReference type="EMBL" id="GAX11236.1"/>
    </source>
</evidence>
<evidence type="ECO:0000256" key="2">
    <source>
        <dbReference type="ARBA" id="ARBA00005781"/>
    </source>
</evidence>
<dbReference type="Gene3D" id="2.30.30.790">
    <property type="match status" value="1"/>
</dbReference>
<comment type="similarity">
    <text evidence="2">Belongs to the bacterial ribosomal protein bL19 family.</text>
</comment>
<dbReference type="GO" id="GO:0006412">
    <property type="term" value="P:translation"/>
    <property type="evidence" value="ECO:0007669"/>
    <property type="project" value="InterPro"/>
</dbReference>
<comment type="subcellular location">
    <subcellularLocation>
        <location evidence="1">Plastid</location>
        <location evidence="1">Chloroplast</location>
    </subcellularLocation>
</comment>
<keyword evidence="6" id="KW-0687">Ribonucleoprotein</keyword>
<dbReference type="EMBL" id="BDSP01000038">
    <property type="protein sequence ID" value="GAX11236.1"/>
    <property type="molecule type" value="Genomic_DNA"/>
</dbReference>
<dbReference type="PANTHER" id="PTHR15680">
    <property type="entry name" value="RIBOSOMAL PROTEIN L19"/>
    <property type="match status" value="1"/>
</dbReference>
<gene>
    <name evidence="8" type="ORF">FisN_34Hh044</name>
</gene>
<keyword evidence="3" id="KW-0150">Chloroplast</keyword>
<dbReference type="InterPro" id="IPR001857">
    <property type="entry name" value="Ribosomal_bL19"/>
</dbReference>
<name>A0A1Z5JBA1_FISSO</name>
<dbReference type="GO" id="GO:0005762">
    <property type="term" value="C:mitochondrial large ribosomal subunit"/>
    <property type="evidence" value="ECO:0007669"/>
    <property type="project" value="TreeGrafter"/>
</dbReference>
<dbReference type="InParanoid" id="A0A1Z5JBA1"/>
<accession>A0A1Z5JBA1</accession>
<evidence type="ECO:0000256" key="5">
    <source>
        <dbReference type="ARBA" id="ARBA00022980"/>
    </source>
</evidence>
<comment type="caution">
    <text evidence="8">The sequence shown here is derived from an EMBL/GenBank/DDBJ whole genome shotgun (WGS) entry which is preliminary data.</text>
</comment>
<organism evidence="8 9">
    <name type="scientific">Fistulifera solaris</name>
    <name type="common">Oleaginous diatom</name>
    <dbReference type="NCBI Taxonomy" id="1519565"/>
    <lineage>
        <taxon>Eukaryota</taxon>
        <taxon>Sar</taxon>
        <taxon>Stramenopiles</taxon>
        <taxon>Ochrophyta</taxon>
        <taxon>Bacillariophyta</taxon>
        <taxon>Bacillariophyceae</taxon>
        <taxon>Bacillariophycidae</taxon>
        <taxon>Naviculales</taxon>
        <taxon>Naviculaceae</taxon>
        <taxon>Fistulifera</taxon>
    </lineage>
</organism>
<keyword evidence="4" id="KW-0934">Plastid</keyword>
<dbReference type="InterPro" id="IPR038657">
    <property type="entry name" value="Ribosomal_bL19_sf"/>
</dbReference>
<keyword evidence="9" id="KW-1185">Reference proteome</keyword>
<dbReference type="InterPro" id="IPR008991">
    <property type="entry name" value="Translation_prot_SH3-like_sf"/>
</dbReference>
<dbReference type="Proteomes" id="UP000198406">
    <property type="component" value="Unassembled WGS sequence"/>
</dbReference>
<dbReference type="AlphaFoldDB" id="A0A1Z5JBA1"/>
<dbReference type="GO" id="GO:0003735">
    <property type="term" value="F:structural constituent of ribosome"/>
    <property type="evidence" value="ECO:0007669"/>
    <property type="project" value="InterPro"/>
</dbReference>
<sequence length="186" mass="21213">MLGIAARIGRFAASSSGLPRWTAAAFSTNLRTPEEMAVLHHGLRPRHRAPKFKSPRKRASKLLQELQGELVKSNKANKPDVWGTHFRVGDAIELVIGRENAEKNEIEKIRGVVLGISRKGLDHSVLLRDVVFGQPVERRILLHSPLLQSVKLLEENFVYKGKRKVKRAKLYFLRDRNPELTRVTKW</sequence>
<evidence type="ECO:0000256" key="4">
    <source>
        <dbReference type="ARBA" id="ARBA00022640"/>
    </source>
</evidence>
<evidence type="ECO:0000313" key="9">
    <source>
        <dbReference type="Proteomes" id="UP000198406"/>
    </source>
</evidence>
<evidence type="ECO:0000256" key="1">
    <source>
        <dbReference type="ARBA" id="ARBA00004229"/>
    </source>
</evidence>